<comment type="caution">
    <text evidence="9">The sequence shown here is derived from an EMBL/GenBank/DDBJ whole genome shotgun (WGS) entry which is preliminary data.</text>
</comment>
<protein>
    <recommendedName>
        <fullName evidence="3">beta-N-acetylhexosaminidase</fullName>
        <ecNumber evidence="3">3.2.1.52</ecNumber>
    </recommendedName>
</protein>
<name>A0A9E2NN22_9BACE</name>
<dbReference type="InterPro" id="IPR012338">
    <property type="entry name" value="Beta-lactam/transpept-like"/>
</dbReference>
<dbReference type="Gene3D" id="3.40.710.10">
    <property type="entry name" value="DD-peptidase/beta-lactamase superfamily"/>
    <property type="match status" value="1"/>
</dbReference>
<dbReference type="Proteomes" id="UP000824236">
    <property type="component" value="Unassembled WGS sequence"/>
</dbReference>
<evidence type="ECO:0000256" key="6">
    <source>
        <dbReference type="SAM" id="SignalP"/>
    </source>
</evidence>
<evidence type="ECO:0000256" key="4">
    <source>
        <dbReference type="ARBA" id="ARBA00022801"/>
    </source>
</evidence>
<dbReference type="SUPFAM" id="SSF51445">
    <property type="entry name" value="(Trans)glycosidases"/>
    <property type="match status" value="1"/>
</dbReference>
<dbReference type="GO" id="GO:0004563">
    <property type="term" value="F:beta-N-acetylhexosaminidase activity"/>
    <property type="evidence" value="ECO:0007669"/>
    <property type="project" value="UniProtKB-EC"/>
</dbReference>
<proteinExistence type="inferred from homology"/>
<comment type="similarity">
    <text evidence="2">Belongs to the glycosyl hydrolase 3 family.</text>
</comment>
<dbReference type="InterPro" id="IPR036962">
    <property type="entry name" value="Glyco_hydro_3_N_sf"/>
</dbReference>
<dbReference type="PROSITE" id="PS00775">
    <property type="entry name" value="GLYCOSYL_HYDROL_F3"/>
    <property type="match status" value="1"/>
</dbReference>
<dbReference type="GO" id="GO:0009254">
    <property type="term" value="P:peptidoglycan turnover"/>
    <property type="evidence" value="ECO:0007669"/>
    <property type="project" value="TreeGrafter"/>
</dbReference>
<dbReference type="InterPro" id="IPR001764">
    <property type="entry name" value="Glyco_hydro_3_N"/>
</dbReference>
<dbReference type="EC" id="3.2.1.52" evidence="3"/>
<dbReference type="GO" id="GO:0005975">
    <property type="term" value="P:carbohydrate metabolic process"/>
    <property type="evidence" value="ECO:0007669"/>
    <property type="project" value="InterPro"/>
</dbReference>
<dbReference type="AlphaFoldDB" id="A0A9E2NN22"/>
<evidence type="ECO:0000313" key="9">
    <source>
        <dbReference type="EMBL" id="MBU3813257.1"/>
    </source>
</evidence>
<dbReference type="EMBL" id="JAHLFO010000019">
    <property type="protein sequence ID" value="MBU3813257.1"/>
    <property type="molecule type" value="Genomic_DNA"/>
</dbReference>
<sequence>MRQVGYVIALCLLCALPVRMDAQCRFMPIDSLPLPMQEPVLVAALQQNEACRHWVDSVMQTMSLKERIGQLFIYTIAPQINQPNRNLLKKVVQEYKVGGLLFSGGLLENQVKLTNEAQQLAKLPLFITFDGEWGLAMRLKDTPSFPRNMVLGCIRSDSLLYEYGREVARQCREIGVQINFAPVADVNINPDNPVINTRSFGEIPAEVARKVVAYSRGLESGRVLSVSKHFPGHGDTNVDSHKALPILSFTRERLDSVELYPFRRVIRAGLGGIMVGHLEVPALEPQQGVPSSLSRRIVTEVLKEELGFKGLVFTDALAMRGVGNPGRLCLEALKAGDDLLLVPRALGGELDVVWKAVRQGELPETEINRKCRKVLTYKYALGLTCKPQVQLSGLESRLNTPHARALIRHLREAAITVVDSGKGLLPLDRTSRRVAVLQVGNAEALSPFMKECSRDVRMDVFRLTKDMSVAAMQTLKKKLENYERVIFCISDRHLEGYRPFFTRHLPDADRVYLLFISGHQVPRDFGAAPDALVLAHSAESDVQLRVAALLTGKAGADGRLSARVGDWFSAGAGKTLEVPAQPYRSLRDLGVDADRLSAIDRIAEEGIREGAYPGCQVVVMKEGYEIYNKAFGTHCGQAEGDSMPVSKNDVYDIASLTKTSATLLAVMKLYDQGRLSLTDRVSDYLPFLMDTDKRDITVRQLLLHESGLPSTILFYRDAIDEDSYEESLFRGTRDANHTARIGGRTWANPDFDFHAGLTSPMRTDSCTWQLADSLWLNPRFKKAYLQQIADAPLLSRRYRYSCVGFILLQQLVEARAGLPMDEFLEREFYRPMGLTHTGYHPLSRLPRQTIIPSSVDNFLRKDTLQGFVHDESAAFLGGVAGNAGLFSNAHEQALLYQMLLNGGTLGGHRYLSPETCRVFTTTLSRTSRRGLGFDKPDRRNPRRSPCCEEAPASVYGHTGFTGTCAWVDPDNKLVYVFLSNRIFPHVWNNKLSRLDIRTRIQQAVYKALH</sequence>
<dbReference type="PANTHER" id="PTHR30480:SF13">
    <property type="entry name" value="BETA-HEXOSAMINIDASE"/>
    <property type="match status" value="1"/>
</dbReference>
<accession>A0A9E2NN22</accession>
<dbReference type="InterPro" id="IPR050226">
    <property type="entry name" value="NagZ_Beta-hexosaminidase"/>
</dbReference>
<comment type="catalytic activity">
    <reaction evidence="1">
        <text>Hydrolysis of terminal non-reducing N-acetyl-D-hexosamine residues in N-acetyl-beta-D-hexosaminides.</text>
        <dbReference type="EC" id="3.2.1.52"/>
    </reaction>
</comment>
<keyword evidence="5" id="KW-0326">Glycosidase</keyword>
<evidence type="ECO:0000313" key="10">
    <source>
        <dbReference type="Proteomes" id="UP000824236"/>
    </source>
</evidence>
<dbReference type="PANTHER" id="PTHR30480">
    <property type="entry name" value="BETA-HEXOSAMINIDASE-RELATED"/>
    <property type="match status" value="1"/>
</dbReference>
<reference evidence="9" key="1">
    <citation type="journal article" date="2021" name="PeerJ">
        <title>Extensive microbial diversity within the chicken gut microbiome revealed by metagenomics and culture.</title>
        <authorList>
            <person name="Gilroy R."/>
            <person name="Ravi A."/>
            <person name="Getino M."/>
            <person name="Pursley I."/>
            <person name="Horton D.L."/>
            <person name="Alikhan N.F."/>
            <person name="Baker D."/>
            <person name="Gharbi K."/>
            <person name="Hall N."/>
            <person name="Watson M."/>
            <person name="Adriaenssens E.M."/>
            <person name="Foster-Nyarko E."/>
            <person name="Jarju S."/>
            <person name="Secka A."/>
            <person name="Antonio M."/>
            <person name="Oren A."/>
            <person name="Chaudhuri R.R."/>
            <person name="La Ragione R."/>
            <person name="Hildebrand F."/>
            <person name="Pallen M.J."/>
        </authorList>
    </citation>
    <scope>NUCLEOTIDE SEQUENCE</scope>
    <source>
        <strain evidence="9">B3-3758</strain>
    </source>
</reference>
<dbReference type="Gene3D" id="3.20.20.300">
    <property type="entry name" value="Glycoside hydrolase, family 3, N-terminal domain"/>
    <property type="match status" value="1"/>
</dbReference>
<keyword evidence="4 9" id="KW-0378">Hydrolase</keyword>
<dbReference type="Pfam" id="PF00933">
    <property type="entry name" value="Glyco_hydro_3"/>
    <property type="match status" value="1"/>
</dbReference>
<evidence type="ECO:0000256" key="5">
    <source>
        <dbReference type="ARBA" id="ARBA00023295"/>
    </source>
</evidence>
<dbReference type="InterPro" id="IPR017853">
    <property type="entry name" value="GH"/>
</dbReference>
<evidence type="ECO:0000256" key="2">
    <source>
        <dbReference type="ARBA" id="ARBA00005336"/>
    </source>
</evidence>
<gene>
    <name evidence="9" type="ORF">H9791_01930</name>
</gene>
<dbReference type="SUPFAM" id="SSF56601">
    <property type="entry name" value="beta-lactamase/transpeptidase-like"/>
    <property type="match status" value="1"/>
</dbReference>
<evidence type="ECO:0000259" key="7">
    <source>
        <dbReference type="Pfam" id="PF00144"/>
    </source>
</evidence>
<feature type="domain" description="Beta-lactamase-related" evidence="7">
    <location>
        <begin position="599"/>
        <end position="981"/>
    </location>
</feature>
<evidence type="ECO:0000256" key="3">
    <source>
        <dbReference type="ARBA" id="ARBA00012663"/>
    </source>
</evidence>
<organism evidence="9 10">
    <name type="scientific">Candidatus Bacteroides intestinipullorum</name>
    <dbReference type="NCBI Taxonomy" id="2838471"/>
    <lineage>
        <taxon>Bacteria</taxon>
        <taxon>Pseudomonadati</taxon>
        <taxon>Bacteroidota</taxon>
        <taxon>Bacteroidia</taxon>
        <taxon>Bacteroidales</taxon>
        <taxon>Bacteroidaceae</taxon>
        <taxon>Bacteroides</taxon>
    </lineage>
</organism>
<dbReference type="Pfam" id="PF00144">
    <property type="entry name" value="Beta-lactamase"/>
    <property type="match status" value="1"/>
</dbReference>
<feature type="domain" description="Glycoside hydrolase family 3 N-terminal" evidence="8">
    <location>
        <begin position="64"/>
        <end position="376"/>
    </location>
</feature>
<feature type="signal peptide" evidence="6">
    <location>
        <begin position="1"/>
        <end position="22"/>
    </location>
</feature>
<feature type="chain" id="PRO_5038627040" description="beta-N-acetylhexosaminidase" evidence="6">
    <location>
        <begin position="23"/>
        <end position="1009"/>
    </location>
</feature>
<dbReference type="InterPro" id="IPR001466">
    <property type="entry name" value="Beta-lactam-related"/>
</dbReference>
<evidence type="ECO:0000256" key="1">
    <source>
        <dbReference type="ARBA" id="ARBA00001231"/>
    </source>
</evidence>
<dbReference type="InterPro" id="IPR019800">
    <property type="entry name" value="Glyco_hydro_3_AS"/>
</dbReference>
<evidence type="ECO:0000259" key="8">
    <source>
        <dbReference type="Pfam" id="PF00933"/>
    </source>
</evidence>
<reference evidence="9" key="2">
    <citation type="submission" date="2021-04" db="EMBL/GenBank/DDBJ databases">
        <authorList>
            <person name="Gilroy R."/>
        </authorList>
    </citation>
    <scope>NUCLEOTIDE SEQUENCE</scope>
    <source>
        <strain evidence="9">B3-3758</strain>
    </source>
</reference>
<keyword evidence="6" id="KW-0732">Signal</keyword>